<evidence type="ECO:0000256" key="8">
    <source>
        <dbReference type="PROSITE-ProRule" id="PRU01360"/>
    </source>
</evidence>
<dbReference type="InterPro" id="IPR008969">
    <property type="entry name" value="CarboxyPept-like_regulatory"/>
</dbReference>
<evidence type="ECO:0000313" key="13">
    <source>
        <dbReference type="EMBL" id="OQP65801.1"/>
    </source>
</evidence>
<dbReference type="InterPro" id="IPR039426">
    <property type="entry name" value="TonB-dep_rcpt-like"/>
</dbReference>
<reference evidence="13 14" key="1">
    <citation type="submission" date="2016-03" db="EMBL/GenBank/DDBJ databases">
        <title>Niastella vici sp. nov., isolated from farmland soil.</title>
        <authorList>
            <person name="Chen L."/>
            <person name="Wang D."/>
            <person name="Yang S."/>
            <person name="Wang G."/>
        </authorList>
    </citation>
    <scope>NUCLEOTIDE SEQUENCE [LARGE SCALE GENOMIC DNA]</scope>
    <source>
        <strain evidence="13 14">DJ57</strain>
    </source>
</reference>
<organism evidence="13 14">
    <name type="scientific">Niastella vici</name>
    <dbReference type="NCBI Taxonomy" id="1703345"/>
    <lineage>
        <taxon>Bacteria</taxon>
        <taxon>Pseudomonadati</taxon>
        <taxon>Bacteroidota</taxon>
        <taxon>Chitinophagia</taxon>
        <taxon>Chitinophagales</taxon>
        <taxon>Chitinophagaceae</taxon>
        <taxon>Niastella</taxon>
    </lineage>
</organism>
<feature type="domain" description="TonB-dependent receptor-like beta-barrel" evidence="11">
    <location>
        <begin position="429"/>
        <end position="947"/>
    </location>
</feature>
<evidence type="ECO:0000256" key="4">
    <source>
        <dbReference type="ARBA" id="ARBA00022692"/>
    </source>
</evidence>
<keyword evidence="3 8" id="KW-1134">Transmembrane beta strand</keyword>
<dbReference type="EMBL" id="LVYD01000013">
    <property type="protein sequence ID" value="OQP65801.1"/>
    <property type="molecule type" value="Genomic_DNA"/>
</dbReference>
<dbReference type="InterPro" id="IPR036942">
    <property type="entry name" value="Beta-barrel_TonB_sf"/>
</dbReference>
<keyword evidence="14" id="KW-1185">Reference proteome</keyword>
<dbReference type="AlphaFoldDB" id="A0A1V9G582"/>
<evidence type="ECO:0000256" key="1">
    <source>
        <dbReference type="ARBA" id="ARBA00004571"/>
    </source>
</evidence>
<dbReference type="PROSITE" id="PS52016">
    <property type="entry name" value="TONB_DEPENDENT_REC_3"/>
    <property type="match status" value="1"/>
</dbReference>
<keyword evidence="2 8" id="KW-0813">Transport</keyword>
<accession>A0A1V9G582</accession>
<evidence type="ECO:0000256" key="5">
    <source>
        <dbReference type="ARBA" id="ARBA00023077"/>
    </source>
</evidence>
<dbReference type="Gene3D" id="2.60.40.1120">
    <property type="entry name" value="Carboxypeptidase-like, regulatory domain"/>
    <property type="match status" value="1"/>
</dbReference>
<dbReference type="InterPro" id="IPR012910">
    <property type="entry name" value="Plug_dom"/>
</dbReference>
<dbReference type="InterPro" id="IPR023997">
    <property type="entry name" value="TonB-dep_OMP_SusC/RagA_CS"/>
</dbReference>
<comment type="subcellular location">
    <subcellularLocation>
        <location evidence="1 8">Cell outer membrane</location>
        <topology evidence="1 8">Multi-pass membrane protein</topology>
    </subcellularLocation>
</comment>
<dbReference type="Proteomes" id="UP000192796">
    <property type="component" value="Unassembled WGS sequence"/>
</dbReference>
<evidence type="ECO:0000259" key="11">
    <source>
        <dbReference type="Pfam" id="PF00593"/>
    </source>
</evidence>
<feature type="domain" description="TonB-dependent receptor plug" evidence="12">
    <location>
        <begin position="118"/>
        <end position="244"/>
    </location>
</feature>
<dbReference type="Gene3D" id="2.170.130.10">
    <property type="entry name" value="TonB-dependent receptor, plug domain"/>
    <property type="match status" value="1"/>
</dbReference>
<evidence type="ECO:0000256" key="9">
    <source>
        <dbReference type="RuleBase" id="RU003357"/>
    </source>
</evidence>
<dbReference type="SUPFAM" id="SSF56935">
    <property type="entry name" value="Porins"/>
    <property type="match status" value="1"/>
</dbReference>
<sequence length="993" mass="106578">MPSKRLLKAILPLLTVIYSLNVYSQTKQITGTIKDSKGAGVVGASVVIKGSRGGTTTNAEGTFRLTVPEATKTLSISAVGFAPQDVDVSSSATVDVKLVESQSSLNEVVVVGYGGVRKRDITGSVAVVAAKDFNRGQINTPEQLLQGKVPGLQITNSSGQPGGLTIVKIRGNNSIRTGNTPLYVVDGVILDGRTPRPNFAPSGVGTTPTSDPLTFINPNEISDVQVLKDASAAAIFGSRGANGVIQITTKKGAVGPAKVEVNANVGFSDEMRKIDVLDAGGYRAAIAKYGAPNSDSGASINPFKEIIRHGVTQNYSVALSGGNDNGRYRASFFAGDQDGIIVKSNLKKYVGNFNGQFKFLDKKLSIDFSTTAANVGEHIAPISQDAGSNGTLISLALIWNPTLVLRRSDGTYNQTNPSGQVNPLALSDAYTDISNITTVLGNVNASYKIFDWLEYAFKYGLNYGSGNRKGEIQGWIKGTGGNADGAGAAAVLNNYLFSQTLTHTLQFNKDVGSDFSINALAGYEYWKTEYWGSSTSVYGFDYNLQQTNRVGNHYYDNMDDGKRANLNTGAFRDPIVEIQSYFARAVFNYRGRYSLTGTFRADGSSKFGSANRYAYFPSLAASWLISGEDFMKDNPIINTLKLRVGYGQTGNQEFAADAALDVYRYSSNGSITTNHFGNKNLKWETVESYNIGLDFTLLNNRLNGVVDYFYKKTKDPIFLAVVPQPTGAGGVQYKNLDGAYVRNSGVEIGLWGDIIVGKDFNWSANANATFVKNKFIFPAAGKAPLALTGGLHGQGTSGAFSEAIANNQPVDVFYLPSFQGFDKDGIGIYSAQPDYVGDPNPNLYVGFSTDISYKKWSINLGTHGSFGNKLYNNTAMSVLNISNIIGGRNIASGLVSSSESPANPITTSTRFLESGSYFKLHSATLRYTFGNLKALKNFSVYVSANNIFVISKYKGFDPEVNVDKALNGIPSLGVDYIGYPTQRTFLGGVSFSL</sequence>
<proteinExistence type="inferred from homology"/>
<dbReference type="OrthoDB" id="9768177at2"/>
<dbReference type="Pfam" id="PF07715">
    <property type="entry name" value="Plug"/>
    <property type="match status" value="1"/>
</dbReference>
<dbReference type="InterPro" id="IPR000531">
    <property type="entry name" value="Beta-barrel_TonB"/>
</dbReference>
<dbReference type="NCBIfam" id="TIGR04056">
    <property type="entry name" value="OMP_RagA_SusC"/>
    <property type="match status" value="1"/>
</dbReference>
<dbReference type="SUPFAM" id="SSF49464">
    <property type="entry name" value="Carboxypeptidase regulatory domain-like"/>
    <property type="match status" value="1"/>
</dbReference>
<name>A0A1V9G582_9BACT</name>
<dbReference type="Pfam" id="PF13715">
    <property type="entry name" value="CarbopepD_reg_2"/>
    <property type="match status" value="1"/>
</dbReference>
<evidence type="ECO:0000259" key="12">
    <source>
        <dbReference type="Pfam" id="PF07715"/>
    </source>
</evidence>
<evidence type="ECO:0008006" key="15">
    <source>
        <dbReference type="Google" id="ProtNLM"/>
    </source>
</evidence>
<evidence type="ECO:0000256" key="7">
    <source>
        <dbReference type="ARBA" id="ARBA00023237"/>
    </source>
</evidence>
<evidence type="ECO:0000256" key="3">
    <source>
        <dbReference type="ARBA" id="ARBA00022452"/>
    </source>
</evidence>
<keyword evidence="4 8" id="KW-0812">Transmembrane</keyword>
<protein>
    <recommendedName>
        <fullName evidence="15">SusC/RagA family TonB-linked outer membrane protein</fullName>
    </recommendedName>
</protein>
<comment type="similarity">
    <text evidence="8 9">Belongs to the TonB-dependent receptor family.</text>
</comment>
<evidence type="ECO:0000256" key="2">
    <source>
        <dbReference type="ARBA" id="ARBA00022448"/>
    </source>
</evidence>
<dbReference type="Gene3D" id="2.40.170.20">
    <property type="entry name" value="TonB-dependent receptor, beta-barrel domain"/>
    <property type="match status" value="1"/>
</dbReference>
<evidence type="ECO:0000256" key="10">
    <source>
        <dbReference type="SAM" id="SignalP"/>
    </source>
</evidence>
<keyword evidence="10" id="KW-0732">Signal</keyword>
<keyword evidence="5 9" id="KW-0798">TonB box</keyword>
<dbReference type="RefSeq" id="WP_081145642.1">
    <property type="nucleotide sequence ID" value="NZ_LVYD01000013.1"/>
</dbReference>
<dbReference type="NCBIfam" id="TIGR04057">
    <property type="entry name" value="SusC_RagA_signa"/>
    <property type="match status" value="1"/>
</dbReference>
<dbReference type="GO" id="GO:0009279">
    <property type="term" value="C:cell outer membrane"/>
    <property type="evidence" value="ECO:0007669"/>
    <property type="project" value="UniProtKB-SubCell"/>
</dbReference>
<dbReference type="InterPro" id="IPR037066">
    <property type="entry name" value="Plug_dom_sf"/>
</dbReference>
<dbReference type="STRING" id="1703345.A3860_14480"/>
<evidence type="ECO:0000313" key="14">
    <source>
        <dbReference type="Proteomes" id="UP000192796"/>
    </source>
</evidence>
<feature type="signal peptide" evidence="10">
    <location>
        <begin position="1"/>
        <end position="24"/>
    </location>
</feature>
<dbReference type="Pfam" id="PF00593">
    <property type="entry name" value="TonB_dep_Rec_b-barrel"/>
    <property type="match status" value="1"/>
</dbReference>
<keyword evidence="6 8" id="KW-0472">Membrane</keyword>
<comment type="caution">
    <text evidence="13">The sequence shown here is derived from an EMBL/GenBank/DDBJ whole genome shotgun (WGS) entry which is preliminary data.</text>
</comment>
<dbReference type="InterPro" id="IPR023996">
    <property type="entry name" value="TonB-dep_OMP_SusC/RagA"/>
</dbReference>
<feature type="chain" id="PRO_5012619054" description="SusC/RagA family TonB-linked outer membrane protein" evidence="10">
    <location>
        <begin position="25"/>
        <end position="993"/>
    </location>
</feature>
<gene>
    <name evidence="13" type="ORF">A3860_14480</name>
</gene>
<keyword evidence="7 8" id="KW-0998">Cell outer membrane</keyword>
<evidence type="ECO:0000256" key="6">
    <source>
        <dbReference type="ARBA" id="ARBA00023136"/>
    </source>
</evidence>